<dbReference type="GO" id="GO:0043565">
    <property type="term" value="F:sequence-specific DNA binding"/>
    <property type="evidence" value="ECO:0007669"/>
    <property type="project" value="InterPro"/>
</dbReference>
<evidence type="ECO:0000256" key="2">
    <source>
        <dbReference type="ARBA" id="ARBA00023015"/>
    </source>
</evidence>
<dbReference type="AlphaFoldDB" id="A0A835BGB3"/>
<sequence>MSSGGGGGGGGGGDHHGFYNHLARGDGAEYVFGSNSDMLESFFFNQPPASGGGSRAGGGGADELMPPYSSSITDYLQGFLDPSGLARHLDAPTVKHELSLDVMSHDSQGTSGGAAGGEGAAAQLTPNSSVSLSSSDREGEGGQPPRRCKKKAEDDVAAAEGEEKDQENSTKACRNNKPKKKAEKRQRQPRVAFLTKSEVDHLEDGYRWRKYGQKAVKNSPYPRSYYRCTTPKCGVKKRVERSYQDPSTVITTYEGQHTHHSPASLRAGGAHLFMPTAHPLPPHLMPSSAAAAFRPDLMAMMHPNPSMFLPSMPPPQIPAPSPPPPPPLQQHHFSDYALLQDLFPSTMPNNP</sequence>
<keyword evidence="5" id="KW-0539">Nucleus</keyword>
<gene>
    <name evidence="8" type="ORF">HU200_036611</name>
</gene>
<reference evidence="8" key="1">
    <citation type="submission" date="2020-07" db="EMBL/GenBank/DDBJ databases">
        <title>Genome sequence and genetic diversity analysis of an under-domesticated orphan crop, white fonio (Digitaria exilis).</title>
        <authorList>
            <person name="Bennetzen J.L."/>
            <person name="Chen S."/>
            <person name="Ma X."/>
            <person name="Wang X."/>
            <person name="Yssel A.E.J."/>
            <person name="Chaluvadi S.R."/>
            <person name="Johnson M."/>
            <person name="Gangashetty P."/>
            <person name="Hamidou F."/>
            <person name="Sanogo M.D."/>
            <person name="Zwaenepoel A."/>
            <person name="Wallace J."/>
            <person name="Van De Peer Y."/>
            <person name="Van Deynze A."/>
        </authorList>
    </citation>
    <scope>NUCLEOTIDE SEQUENCE</scope>
    <source>
        <tissue evidence="8">Leaves</tissue>
    </source>
</reference>
<dbReference type="PROSITE" id="PS50811">
    <property type="entry name" value="WRKY"/>
    <property type="match status" value="1"/>
</dbReference>
<dbReference type="InterPro" id="IPR036576">
    <property type="entry name" value="WRKY_dom_sf"/>
</dbReference>
<evidence type="ECO:0000256" key="3">
    <source>
        <dbReference type="ARBA" id="ARBA00023125"/>
    </source>
</evidence>
<dbReference type="GO" id="GO:0005634">
    <property type="term" value="C:nucleus"/>
    <property type="evidence" value="ECO:0007669"/>
    <property type="project" value="UniProtKB-SubCell"/>
</dbReference>
<evidence type="ECO:0000256" key="6">
    <source>
        <dbReference type="SAM" id="MobiDB-lite"/>
    </source>
</evidence>
<dbReference type="PANTHER" id="PTHR31221">
    <property type="entry name" value="WRKY TRANSCRIPTION FACTOR PROTEIN 1-RELATED"/>
    <property type="match status" value="1"/>
</dbReference>
<protein>
    <recommendedName>
        <fullName evidence="7">WRKY domain-containing protein</fullName>
    </recommendedName>
</protein>
<dbReference type="Gene3D" id="2.20.25.80">
    <property type="entry name" value="WRKY domain"/>
    <property type="match status" value="1"/>
</dbReference>
<feature type="region of interest" description="Disordered" evidence="6">
    <location>
        <begin position="309"/>
        <end position="333"/>
    </location>
</feature>
<feature type="compositionally biased region" description="Pro residues" evidence="6">
    <location>
        <begin position="311"/>
        <end position="328"/>
    </location>
</feature>
<organism evidence="8 9">
    <name type="scientific">Digitaria exilis</name>
    <dbReference type="NCBI Taxonomy" id="1010633"/>
    <lineage>
        <taxon>Eukaryota</taxon>
        <taxon>Viridiplantae</taxon>
        <taxon>Streptophyta</taxon>
        <taxon>Embryophyta</taxon>
        <taxon>Tracheophyta</taxon>
        <taxon>Spermatophyta</taxon>
        <taxon>Magnoliopsida</taxon>
        <taxon>Liliopsida</taxon>
        <taxon>Poales</taxon>
        <taxon>Poaceae</taxon>
        <taxon>PACMAD clade</taxon>
        <taxon>Panicoideae</taxon>
        <taxon>Panicodae</taxon>
        <taxon>Paniceae</taxon>
        <taxon>Anthephorinae</taxon>
        <taxon>Digitaria</taxon>
    </lineage>
</organism>
<dbReference type="Pfam" id="PF03106">
    <property type="entry name" value="WRKY"/>
    <property type="match status" value="1"/>
</dbReference>
<dbReference type="EMBL" id="JACEFO010001880">
    <property type="protein sequence ID" value="KAF8696966.1"/>
    <property type="molecule type" value="Genomic_DNA"/>
</dbReference>
<feature type="compositionally biased region" description="Acidic residues" evidence="6">
    <location>
        <begin position="155"/>
        <end position="165"/>
    </location>
</feature>
<dbReference type="InterPro" id="IPR044810">
    <property type="entry name" value="WRKY_plant"/>
</dbReference>
<feature type="region of interest" description="Disordered" evidence="6">
    <location>
        <begin position="104"/>
        <end position="192"/>
    </location>
</feature>
<dbReference type="OrthoDB" id="1936515at2759"/>
<comment type="subcellular location">
    <subcellularLocation>
        <location evidence="1">Nucleus</location>
    </subcellularLocation>
</comment>
<dbReference type="Proteomes" id="UP000636709">
    <property type="component" value="Unassembled WGS sequence"/>
</dbReference>
<evidence type="ECO:0000256" key="4">
    <source>
        <dbReference type="ARBA" id="ARBA00023163"/>
    </source>
</evidence>
<dbReference type="FunFam" id="2.20.25.80:FF:000003">
    <property type="entry name" value="WRKY transcription factor 57"/>
    <property type="match status" value="1"/>
</dbReference>
<proteinExistence type="predicted"/>
<evidence type="ECO:0000259" key="7">
    <source>
        <dbReference type="PROSITE" id="PS50811"/>
    </source>
</evidence>
<feature type="domain" description="WRKY" evidence="7">
    <location>
        <begin position="197"/>
        <end position="262"/>
    </location>
</feature>
<feature type="compositionally biased region" description="Gly residues" evidence="6">
    <location>
        <begin position="110"/>
        <end position="119"/>
    </location>
</feature>
<dbReference type="SUPFAM" id="SSF118290">
    <property type="entry name" value="WRKY DNA-binding domain"/>
    <property type="match status" value="1"/>
</dbReference>
<dbReference type="PANTHER" id="PTHR31221:SF358">
    <property type="entry name" value="WRKY TRANSCRIPTION FACTOR 71"/>
    <property type="match status" value="1"/>
</dbReference>
<dbReference type="GO" id="GO:0003700">
    <property type="term" value="F:DNA-binding transcription factor activity"/>
    <property type="evidence" value="ECO:0007669"/>
    <property type="project" value="InterPro"/>
</dbReference>
<keyword evidence="2" id="KW-0805">Transcription regulation</keyword>
<dbReference type="InterPro" id="IPR003657">
    <property type="entry name" value="WRKY_dom"/>
</dbReference>
<evidence type="ECO:0000313" key="9">
    <source>
        <dbReference type="Proteomes" id="UP000636709"/>
    </source>
</evidence>
<accession>A0A835BGB3</accession>
<comment type="caution">
    <text evidence="8">The sequence shown here is derived from an EMBL/GenBank/DDBJ whole genome shotgun (WGS) entry which is preliminary data.</text>
</comment>
<feature type="compositionally biased region" description="Basic residues" evidence="6">
    <location>
        <begin position="174"/>
        <end position="188"/>
    </location>
</feature>
<keyword evidence="4" id="KW-0804">Transcription</keyword>
<name>A0A835BGB3_9POAL</name>
<evidence type="ECO:0000313" key="8">
    <source>
        <dbReference type="EMBL" id="KAF8696966.1"/>
    </source>
</evidence>
<evidence type="ECO:0000256" key="5">
    <source>
        <dbReference type="ARBA" id="ARBA00023242"/>
    </source>
</evidence>
<evidence type="ECO:0000256" key="1">
    <source>
        <dbReference type="ARBA" id="ARBA00004123"/>
    </source>
</evidence>
<dbReference type="SMART" id="SM00774">
    <property type="entry name" value="WRKY"/>
    <property type="match status" value="1"/>
</dbReference>
<keyword evidence="9" id="KW-1185">Reference proteome</keyword>
<keyword evidence="3" id="KW-0238">DNA-binding</keyword>